<evidence type="ECO:0000256" key="6">
    <source>
        <dbReference type="ARBA" id="ARBA00023458"/>
    </source>
</evidence>
<keyword evidence="3" id="KW-0547">Nucleotide-binding</keyword>
<dbReference type="InterPro" id="IPR043129">
    <property type="entry name" value="ATPase_NBD"/>
</dbReference>
<dbReference type="Proteomes" id="UP000034684">
    <property type="component" value="Unassembled WGS sequence"/>
</dbReference>
<evidence type="ECO:0000256" key="1">
    <source>
        <dbReference type="ARBA" id="ARBA00004496"/>
    </source>
</evidence>
<evidence type="ECO:0000313" key="8">
    <source>
        <dbReference type="Proteomes" id="UP000034684"/>
    </source>
</evidence>
<feature type="non-terminal residue" evidence="7">
    <location>
        <position position="242"/>
    </location>
</feature>
<dbReference type="GO" id="GO:0005524">
    <property type="term" value="F:ATP binding"/>
    <property type="evidence" value="ECO:0007669"/>
    <property type="project" value="UniProtKB-KW"/>
</dbReference>
<dbReference type="CDD" id="cd10225">
    <property type="entry name" value="ASKHA_NBD_MreB-like"/>
    <property type="match status" value="1"/>
</dbReference>
<comment type="similarity">
    <text evidence="6">Belongs to the FtsA/MreB family.</text>
</comment>
<sequence>MIPVVDHILGRFSQDLGVDLGTVNTLVYAGKGIVIREPSIVAQHKKTKKILAIGTEAKKMLGKTPAAIITVRPMKEGVISDYDTTLSMLSHFVRKIHKKPGGGFLLPRPRIIIGVPTNVTEVERRALLDVALAAGAREAYLIEEPMAAAIGANLPVTEPVGSMVVDIGGGTCEIAVISLSGIVCGRSLKIGGDVMDADITAYVRSRWGLALGEKTAEDLKITLGSAYLSEGEKEMVVRGLDL</sequence>
<dbReference type="AlphaFoldDB" id="A0A0G1RHX9"/>
<dbReference type="GO" id="GO:0005737">
    <property type="term" value="C:cytoplasm"/>
    <property type="evidence" value="ECO:0007669"/>
    <property type="project" value="UniProtKB-SubCell"/>
</dbReference>
<evidence type="ECO:0000256" key="5">
    <source>
        <dbReference type="ARBA" id="ARBA00022960"/>
    </source>
</evidence>
<keyword evidence="2" id="KW-0963">Cytoplasm</keyword>
<dbReference type="EMBL" id="LCNN01000029">
    <property type="protein sequence ID" value="KKU56662.1"/>
    <property type="molecule type" value="Genomic_DNA"/>
</dbReference>
<dbReference type="InterPro" id="IPR056546">
    <property type="entry name" value="MreB_MamK-like"/>
</dbReference>
<evidence type="ECO:0000256" key="2">
    <source>
        <dbReference type="ARBA" id="ARBA00022490"/>
    </source>
</evidence>
<accession>A0A0G1RHX9</accession>
<protein>
    <submittedName>
        <fullName evidence="7">Rod shape-determining protein mreB</fullName>
    </submittedName>
</protein>
<name>A0A0G1RHX9_UNCKA</name>
<dbReference type="NCBIfam" id="NF010539">
    <property type="entry name" value="PRK13927.1"/>
    <property type="match status" value="1"/>
</dbReference>
<dbReference type="SUPFAM" id="SSF53067">
    <property type="entry name" value="Actin-like ATPase domain"/>
    <property type="match status" value="2"/>
</dbReference>
<proteinExistence type="inferred from homology"/>
<dbReference type="InterPro" id="IPR004753">
    <property type="entry name" value="MreB"/>
</dbReference>
<comment type="caution">
    <text evidence="7">The sequence shown here is derived from an EMBL/GenBank/DDBJ whole genome shotgun (WGS) entry which is preliminary data.</text>
</comment>
<gene>
    <name evidence="7" type="ORF">UX79_C0029G0005</name>
</gene>
<comment type="subcellular location">
    <subcellularLocation>
        <location evidence="1">Cytoplasm</location>
    </subcellularLocation>
</comment>
<evidence type="ECO:0000313" key="7">
    <source>
        <dbReference type="EMBL" id="KKU56662.1"/>
    </source>
</evidence>
<evidence type="ECO:0000256" key="4">
    <source>
        <dbReference type="ARBA" id="ARBA00022840"/>
    </source>
</evidence>
<dbReference type="PANTHER" id="PTHR42749">
    <property type="entry name" value="CELL SHAPE-DETERMINING PROTEIN MREB"/>
    <property type="match status" value="1"/>
</dbReference>
<dbReference type="Gene3D" id="3.30.420.40">
    <property type="match status" value="2"/>
</dbReference>
<dbReference type="GO" id="GO:0008360">
    <property type="term" value="P:regulation of cell shape"/>
    <property type="evidence" value="ECO:0007669"/>
    <property type="project" value="UniProtKB-KW"/>
</dbReference>
<dbReference type="Pfam" id="PF06723">
    <property type="entry name" value="MreB_Mbl"/>
    <property type="match status" value="1"/>
</dbReference>
<evidence type="ECO:0000256" key="3">
    <source>
        <dbReference type="ARBA" id="ARBA00022741"/>
    </source>
</evidence>
<reference evidence="7 8" key="1">
    <citation type="journal article" date="2015" name="Nature">
        <title>rRNA introns, odd ribosomes, and small enigmatic genomes across a large radiation of phyla.</title>
        <authorList>
            <person name="Brown C.T."/>
            <person name="Hug L.A."/>
            <person name="Thomas B.C."/>
            <person name="Sharon I."/>
            <person name="Castelle C.J."/>
            <person name="Singh A."/>
            <person name="Wilkins M.J."/>
            <person name="Williams K.H."/>
            <person name="Banfield J.F."/>
        </authorList>
    </citation>
    <scope>NUCLEOTIDE SEQUENCE [LARGE SCALE GENOMIC DNA]</scope>
</reference>
<dbReference type="PRINTS" id="PR01652">
    <property type="entry name" value="SHAPEPROTEIN"/>
</dbReference>
<dbReference type="PANTHER" id="PTHR42749:SF1">
    <property type="entry name" value="CELL SHAPE-DETERMINING PROTEIN MREB"/>
    <property type="match status" value="1"/>
</dbReference>
<keyword evidence="5" id="KW-0133">Cell shape</keyword>
<keyword evidence="4" id="KW-0067">ATP-binding</keyword>
<organism evidence="7 8">
    <name type="scientific">candidate division WWE3 bacterium GW2011_GWB1_47_11</name>
    <dbReference type="NCBI Taxonomy" id="1619117"/>
    <lineage>
        <taxon>Bacteria</taxon>
        <taxon>Katanobacteria</taxon>
    </lineage>
</organism>
<dbReference type="GO" id="GO:0000902">
    <property type="term" value="P:cell morphogenesis"/>
    <property type="evidence" value="ECO:0007669"/>
    <property type="project" value="InterPro"/>
</dbReference>